<comment type="catalytic activity">
    <reaction evidence="3">
        <text>ATP + H2O = ADP + phosphate + H(+)</text>
        <dbReference type="Rhea" id="RHEA:13065"/>
        <dbReference type="ChEBI" id="CHEBI:15377"/>
        <dbReference type="ChEBI" id="CHEBI:15378"/>
        <dbReference type="ChEBI" id="CHEBI:30616"/>
        <dbReference type="ChEBI" id="CHEBI:43474"/>
        <dbReference type="ChEBI" id="CHEBI:456216"/>
        <dbReference type="EC" id="3.6.4.12"/>
    </reaction>
</comment>
<dbReference type="Proteomes" id="UP000789570">
    <property type="component" value="Unassembled WGS sequence"/>
</dbReference>
<dbReference type="GO" id="GO:0000727">
    <property type="term" value="P:double-strand break repair via break-induced replication"/>
    <property type="evidence" value="ECO:0007669"/>
    <property type="project" value="TreeGrafter"/>
</dbReference>
<evidence type="ECO:0000313" key="6">
    <source>
        <dbReference type="EMBL" id="CAG8589413.1"/>
    </source>
</evidence>
<dbReference type="PRINTS" id="PR01661">
    <property type="entry name" value="MCMPROTEIN5"/>
</dbReference>
<gene>
    <name evidence="6" type="ORF">FCALED_LOCUS8014</name>
</gene>
<accession>A0A9N9G8S9</accession>
<dbReference type="SUPFAM" id="SSF52540">
    <property type="entry name" value="P-loop containing nucleoside triphosphate hydrolases"/>
    <property type="match status" value="1"/>
</dbReference>
<dbReference type="InterPro" id="IPR031327">
    <property type="entry name" value="MCM"/>
</dbReference>
<keyword evidence="3" id="KW-0547">Nucleotide-binding</keyword>
<dbReference type="GO" id="GO:0003688">
    <property type="term" value="F:DNA replication origin binding"/>
    <property type="evidence" value="ECO:0007669"/>
    <property type="project" value="UniProtKB-UniRule"/>
</dbReference>
<evidence type="ECO:0000256" key="2">
    <source>
        <dbReference type="ARBA" id="ARBA00023306"/>
    </source>
</evidence>
<dbReference type="GO" id="GO:0016787">
    <property type="term" value="F:hydrolase activity"/>
    <property type="evidence" value="ECO:0007669"/>
    <property type="project" value="UniProtKB-KW"/>
</dbReference>
<keyword evidence="3" id="KW-0067">ATP-binding</keyword>
<dbReference type="InterPro" id="IPR008048">
    <property type="entry name" value="MCM5"/>
</dbReference>
<keyword evidence="7" id="KW-1185">Reference proteome</keyword>
<protein>
    <recommendedName>
        <fullName evidence="3">DNA replication licensing factor MCM5</fullName>
        <ecNumber evidence="3">3.6.4.12</ecNumber>
    </recommendedName>
</protein>
<evidence type="ECO:0000259" key="5">
    <source>
        <dbReference type="Pfam" id="PF21933"/>
    </source>
</evidence>
<evidence type="ECO:0000256" key="3">
    <source>
        <dbReference type="RuleBase" id="RU368063"/>
    </source>
</evidence>
<comment type="similarity">
    <text evidence="1 3">Belongs to the MCM family.</text>
</comment>
<evidence type="ECO:0000256" key="1">
    <source>
        <dbReference type="ARBA" id="ARBA00008010"/>
    </source>
</evidence>
<proteinExistence type="inferred from homology"/>
<organism evidence="6 7">
    <name type="scientific">Funneliformis caledonium</name>
    <dbReference type="NCBI Taxonomy" id="1117310"/>
    <lineage>
        <taxon>Eukaryota</taxon>
        <taxon>Fungi</taxon>
        <taxon>Fungi incertae sedis</taxon>
        <taxon>Mucoromycota</taxon>
        <taxon>Glomeromycotina</taxon>
        <taxon>Glomeromycetes</taxon>
        <taxon>Glomerales</taxon>
        <taxon>Glomeraceae</taxon>
        <taxon>Funneliformis</taxon>
    </lineage>
</organism>
<dbReference type="PANTHER" id="PTHR11630:SF42">
    <property type="entry name" value="DNA REPLICATION LICENSING FACTOR MCM5"/>
    <property type="match status" value="1"/>
</dbReference>
<dbReference type="OrthoDB" id="10036721at2759"/>
<keyword evidence="3" id="KW-0235">DNA replication</keyword>
<dbReference type="GO" id="GO:0006270">
    <property type="term" value="P:DNA replication initiation"/>
    <property type="evidence" value="ECO:0007669"/>
    <property type="project" value="UniProtKB-UniRule"/>
</dbReference>
<dbReference type="InterPro" id="IPR027417">
    <property type="entry name" value="P-loop_NTPase"/>
</dbReference>
<dbReference type="GO" id="GO:0043138">
    <property type="term" value="F:3'-5' DNA helicase activity"/>
    <property type="evidence" value="ECO:0007669"/>
    <property type="project" value="TreeGrafter"/>
</dbReference>
<feature type="domain" description="MCM5 C-terminal" evidence="5">
    <location>
        <begin position="131"/>
        <end position="157"/>
    </location>
</feature>
<name>A0A9N9G8S9_9GLOM</name>
<dbReference type="EC" id="3.6.4.12" evidence="3"/>
<dbReference type="InterPro" id="IPR054125">
    <property type="entry name" value="MCM5_C"/>
</dbReference>
<dbReference type="EMBL" id="CAJVPQ010002250">
    <property type="protein sequence ID" value="CAG8589413.1"/>
    <property type="molecule type" value="Genomic_DNA"/>
</dbReference>
<reference evidence="6" key="1">
    <citation type="submission" date="2021-06" db="EMBL/GenBank/DDBJ databases">
        <authorList>
            <person name="Kallberg Y."/>
            <person name="Tangrot J."/>
            <person name="Rosling A."/>
        </authorList>
    </citation>
    <scope>NUCLEOTIDE SEQUENCE</scope>
    <source>
        <strain evidence="6">UK204</strain>
    </source>
</reference>
<keyword evidence="3" id="KW-0347">Helicase</keyword>
<dbReference type="Pfam" id="PF17855">
    <property type="entry name" value="MCM_lid"/>
    <property type="match status" value="1"/>
</dbReference>
<dbReference type="PANTHER" id="PTHR11630">
    <property type="entry name" value="DNA REPLICATION LICENSING FACTOR MCM FAMILY MEMBER"/>
    <property type="match status" value="1"/>
</dbReference>
<dbReference type="Gene3D" id="3.40.50.300">
    <property type="entry name" value="P-loop containing nucleotide triphosphate hydrolases"/>
    <property type="match status" value="1"/>
</dbReference>
<keyword evidence="3" id="KW-0378">Hydrolase</keyword>
<evidence type="ECO:0000313" key="7">
    <source>
        <dbReference type="Proteomes" id="UP000789570"/>
    </source>
</evidence>
<comment type="subcellular location">
    <subcellularLocation>
        <location evidence="3">Nucleus</location>
    </subcellularLocation>
</comment>
<keyword evidence="3" id="KW-0539">Nucleus</keyword>
<comment type="caution">
    <text evidence="6">The sequence shown here is derived from an EMBL/GenBank/DDBJ whole genome shotgun (WGS) entry which is preliminary data.</text>
</comment>
<sequence length="165" mass="18711">MNRAPPESSVGEIDVSKMKKYISYARTRCAPRISPEASEKLSSHFVSIRAEASRADQNKHGHSSIPITIRQLEAIIRISESIAKVTLSPRVTVQHVEQAMRLFKHSTMNALSSCDIPGMHHSEARRQIEIVEEEIKRRIAVGSRASTQRIIKEFERKSKKSCYEN</sequence>
<dbReference type="AlphaFoldDB" id="A0A9N9G8S9"/>
<dbReference type="GO" id="GO:0005634">
    <property type="term" value="C:nucleus"/>
    <property type="evidence" value="ECO:0007669"/>
    <property type="project" value="UniProtKB-SubCell"/>
</dbReference>
<comment type="subunit">
    <text evidence="3">Component of the MCM2-7 complex.</text>
</comment>
<dbReference type="Pfam" id="PF21933">
    <property type="entry name" value="MCM5_C"/>
    <property type="match status" value="1"/>
</dbReference>
<comment type="function">
    <text evidence="3">Acts as component of the MCM2-7 complex (MCM complex) which is the replicative helicase essential for 'once per cell cycle' DNA replication initiation and elongation in eukaryotic cells. The active ATPase sites in the MCM2-7 ring are formed through the interaction surfaces of two neighboring subunits such that a critical structure of a conserved arginine finger motif is provided in trans relative to the ATP-binding site of the Walker A box of the adjacent subunit. The six ATPase active sites, however, are likely to contribute differentially to the complex helicase activity.</text>
</comment>
<feature type="domain" description="MCM AAA-lid" evidence="4">
    <location>
        <begin position="17"/>
        <end position="107"/>
    </location>
</feature>
<dbReference type="GO" id="GO:0017116">
    <property type="term" value="F:single-stranded DNA helicase activity"/>
    <property type="evidence" value="ECO:0007669"/>
    <property type="project" value="TreeGrafter"/>
</dbReference>
<dbReference type="GO" id="GO:0005524">
    <property type="term" value="F:ATP binding"/>
    <property type="evidence" value="ECO:0007669"/>
    <property type="project" value="UniProtKB-UniRule"/>
</dbReference>
<keyword evidence="2 3" id="KW-0131">Cell cycle</keyword>
<dbReference type="GO" id="GO:0003697">
    <property type="term" value="F:single-stranded DNA binding"/>
    <property type="evidence" value="ECO:0007669"/>
    <property type="project" value="TreeGrafter"/>
</dbReference>
<dbReference type="InterPro" id="IPR041562">
    <property type="entry name" value="MCM_lid"/>
</dbReference>
<evidence type="ECO:0000259" key="4">
    <source>
        <dbReference type="Pfam" id="PF17855"/>
    </source>
</evidence>
<dbReference type="GO" id="GO:0042555">
    <property type="term" value="C:MCM complex"/>
    <property type="evidence" value="ECO:0007669"/>
    <property type="project" value="UniProtKB-UniRule"/>
</dbReference>
<keyword evidence="3" id="KW-0238">DNA-binding</keyword>